<feature type="compositionally biased region" description="Acidic residues" evidence="2">
    <location>
        <begin position="321"/>
        <end position="331"/>
    </location>
</feature>
<feature type="region of interest" description="Disordered" evidence="2">
    <location>
        <begin position="313"/>
        <end position="332"/>
    </location>
</feature>
<dbReference type="Pfam" id="PF22749">
    <property type="entry name" value="Arb2"/>
    <property type="match status" value="1"/>
</dbReference>
<dbReference type="GO" id="GO:0035197">
    <property type="term" value="F:siRNA binding"/>
    <property type="evidence" value="ECO:0007669"/>
    <property type="project" value="TreeGrafter"/>
</dbReference>
<dbReference type="GO" id="GO:0005634">
    <property type="term" value="C:nucleus"/>
    <property type="evidence" value="ECO:0007669"/>
    <property type="project" value="TreeGrafter"/>
</dbReference>
<dbReference type="PANTHER" id="PTHR21357">
    <property type="entry name" value="FAM172 FAMILY PROTEIN HOMOLOG CG10038"/>
    <property type="match status" value="1"/>
</dbReference>
<dbReference type="Proteomes" id="UP000799778">
    <property type="component" value="Unassembled WGS sequence"/>
</dbReference>
<evidence type="ECO:0000259" key="3">
    <source>
        <dbReference type="Pfam" id="PF22749"/>
    </source>
</evidence>
<dbReference type="InterPro" id="IPR048263">
    <property type="entry name" value="Arb2"/>
</dbReference>
<evidence type="ECO:0000313" key="5">
    <source>
        <dbReference type="Proteomes" id="UP000799778"/>
    </source>
</evidence>
<feature type="domain" description="Arb2" evidence="3">
    <location>
        <begin position="16"/>
        <end position="313"/>
    </location>
</feature>
<organism evidence="4 5">
    <name type="scientific">Aaosphaeria arxii CBS 175.79</name>
    <dbReference type="NCBI Taxonomy" id="1450172"/>
    <lineage>
        <taxon>Eukaryota</taxon>
        <taxon>Fungi</taxon>
        <taxon>Dikarya</taxon>
        <taxon>Ascomycota</taxon>
        <taxon>Pezizomycotina</taxon>
        <taxon>Dothideomycetes</taxon>
        <taxon>Pleosporomycetidae</taxon>
        <taxon>Pleosporales</taxon>
        <taxon>Pleosporales incertae sedis</taxon>
        <taxon>Aaosphaeria</taxon>
    </lineage>
</organism>
<dbReference type="GeneID" id="54279603"/>
<dbReference type="InterPro" id="IPR053858">
    <property type="entry name" value="Arb2_dom"/>
</dbReference>
<proteinExistence type="predicted"/>
<reference evidence="4" key="1">
    <citation type="journal article" date="2020" name="Stud. Mycol.">
        <title>101 Dothideomycetes genomes: a test case for predicting lifestyles and emergence of pathogens.</title>
        <authorList>
            <person name="Haridas S."/>
            <person name="Albert R."/>
            <person name="Binder M."/>
            <person name="Bloem J."/>
            <person name="Labutti K."/>
            <person name="Salamov A."/>
            <person name="Andreopoulos B."/>
            <person name="Baker S."/>
            <person name="Barry K."/>
            <person name="Bills G."/>
            <person name="Bluhm B."/>
            <person name="Cannon C."/>
            <person name="Castanera R."/>
            <person name="Culley D."/>
            <person name="Daum C."/>
            <person name="Ezra D."/>
            <person name="Gonzalez J."/>
            <person name="Henrissat B."/>
            <person name="Kuo A."/>
            <person name="Liang C."/>
            <person name="Lipzen A."/>
            <person name="Lutzoni F."/>
            <person name="Magnuson J."/>
            <person name="Mondo S."/>
            <person name="Nolan M."/>
            <person name="Ohm R."/>
            <person name="Pangilinan J."/>
            <person name="Park H.-J."/>
            <person name="Ramirez L."/>
            <person name="Alfaro M."/>
            <person name="Sun H."/>
            <person name="Tritt A."/>
            <person name="Yoshinaga Y."/>
            <person name="Zwiers L.-H."/>
            <person name="Turgeon B."/>
            <person name="Goodwin S."/>
            <person name="Spatafora J."/>
            <person name="Crous P."/>
            <person name="Grigoriev I."/>
        </authorList>
    </citation>
    <scope>NUCLEOTIDE SEQUENCE</scope>
    <source>
        <strain evidence="4">CBS 175.79</strain>
    </source>
</reference>
<keyword evidence="1" id="KW-0175">Coiled coil</keyword>
<keyword evidence="5" id="KW-1185">Reference proteome</keyword>
<dbReference type="OrthoDB" id="421951at2759"/>
<evidence type="ECO:0000313" key="4">
    <source>
        <dbReference type="EMBL" id="KAF2021590.1"/>
    </source>
</evidence>
<evidence type="ECO:0000256" key="1">
    <source>
        <dbReference type="SAM" id="Coils"/>
    </source>
</evidence>
<sequence length="596" mass="66917">MFRVKESGLPPDISEPADLKKLGYFVNNIGQIRMIEFPEKDYHFHWYNQERHNEVRREAMQVCQRNEVDQRLRALGVERLYLPQLTNIKPDEPHVPILAPPIHVLNNRKRLIVIINDSLQDLGILAYRQLQRDLGINGGSVVNFTKELIKRSRQTDDSCEIFADGASVDDESSVPGLIVMNCGQLVYSHMHKQTMTLRSWSALPRKSLCHDQILIHPEYNRVEGHRTAKEHIKWVFDHVINNKDMVNADTEVYVIAIENGAENLLEILNDSFEEYAPRLTALTLINSYVSDTQINNVALKRYLRDRTRQWKVTSSSNNPEDCIEIPNDDADPPISNVSSKSGADSPVAGYHTNTHISWLEALGSPTSSTSTKVRYDPRIPANDAAHGQPIGSNDSDYDDDLSQAALCPTFADDDNVAGAGECVFTSLKVQNCILSFFESVAQSPVDYRNPRFKITAREPEYGDKAANEMDLETDTGYEPLVPLELSSPEYLQTRDAKEELIRMTAALHNMPPDNEDLEEGRISLEKRIAVAKVELERATQKALAAGALPKGEAQEARSEWKFVGGGPKMDFAGTQVDVELVRAAGLYDTAETKSEE</sequence>
<dbReference type="RefSeq" id="XP_033389929.1">
    <property type="nucleotide sequence ID" value="XM_033522206.1"/>
</dbReference>
<accession>A0A6A5Y9V0</accession>
<name>A0A6A5Y9V0_9PLEO</name>
<gene>
    <name evidence="4" type="ORF">BU24DRAFT_23349</name>
</gene>
<protein>
    <recommendedName>
        <fullName evidence="3">Arb2 domain-containing protein</fullName>
    </recommendedName>
</protein>
<feature type="coiled-coil region" evidence="1">
    <location>
        <begin position="514"/>
        <end position="541"/>
    </location>
</feature>
<evidence type="ECO:0000256" key="2">
    <source>
        <dbReference type="SAM" id="MobiDB-lite"/>
    </source>
</evidence>
<dbReference type="EMBL" id="ML978066">
    <property type="protein sequence ID" value="KAF2021590.1"/>
    <property type="molecule type" value="Genomic_DNA"/>
</dbReference>
<dbReference type="GO" id="GO:0031048">
    <property type="term" value="P:regulatory ncRNA-mediated heterochromatin formation"/>
    <property type="evidence" value="ECO:0007669"/>
    <property type="project" value="TreeGrafter"/>
</dbReference>
<dbReference type="PANTHER" id="PTHR21357:SF4">
    <property type="entry name" value="FAM172 FAMILY PROTEIN HOMOLOG CG10038"/>
    <property type="match status" value="1"/>
</dbReference>
<dbReference type="AlphaFoldDB" id="A0A6A5Y9V0"/>